<dbReference type="EMBL" id="CP133217">
    <property type="protein sequence ID" value="WML86606.1"/>
    <property type="molecule type" value="Genomic_DNA"/>
</dbReference>
<sequence length="96" mass="10024">MLEFAIGIVIAVSLLCCTGCSPVGASFPVASPDAGVEYGKFHGCYPVWALWGVVGIAQKVDAGRPLVLANLADGLCAVNSPVIHRMLYVENSLVSF</sequence>
<dbReference type="RefSeq" id="WP_308134053.1">
    <property type="nucleotide sequence ID" value="NZ_CP133217.1"/>
</dbReference>
<proteinExistence type="predicted"/>
<evidence type="ECO:0000313" key="4">
    <source>
        <dbReference type="Proteomes" id="UP001223336"/>
    </source>
</evidence>
<dbReference type="AlphaFoldDB" id="A0AA51MNZ7"/>
<dbReference type="EMBL" id="JAVFKN010000004">
    <property type="protein sequence ID" value="MDQ5767935.1"/>
    <property type="molecule type" value="Genomic_DNA"/>
</dbReference>
<keyword evidence="4" id="KW-1185">Reference proteome</keyword>
<name>A0AA51MNZ7_9GAMM</name>
<gene>
    <name evidence="2" type="ORF">RCC75_05315</name>
    <name evidence="3" type="ORF">RCG00_20265</name>
</gene>
<evidence type="ECO:0000313" key="3">
    <source>
        <dbReference type="EMBL" id="WML86606.1"/>
    </source>
</evidence>
<dbReference type="Proteomes" id="UP001223336">
    <property type="component" value="Unassembled WGS sequence"/>
</dbReference>
<accession>A0AA51MNZ7</accession>
<feature type="signal peptide" evidence="1">
    <location>
        <begin position="1"/>
        <end position="25"/>
    </location>
</feature>
<feature type="chain" id="PRO_5041244133" evidence="1">
    <location>
        <begin position="26"/>
        <end position="96"/>
    </location>
</feature>
<protein>
    <submittedName>
        <fullName evidence="3">Uncharacterized protein</fullName>
    </submittedName>
</protein>
<dbReference type="Proteomes" id="UP001229862">
    <property type="component" value="Chromosome"/>
</dbReference>
<reference evidence="3 4" key="1">
    <citation type="submission" date="2023-08" db="EMBL/GenBank/DDBJ databases">
        <title>New molecular markers tilS and rpoB for phylogenetic and monitoring studies of the genus Thiothrix biodiversity.</title>
        <authorList>
            <person name="Ravin N.V."/>
            <person name="Smolyakov D."/>
            <person name="Markov N.D."/>
            <person name="Beletsky A.V."/>
            <person name="Mardanov A.V."/>
            <person name="Rudenko T.S."/>
            <person name="Grabovich M.Y."/>
        </authorList>
    </citation>
    <scope>NUCLEOTIDE SEQUENCE</scope>
    <source>
        <strain evidence="3">DNT52</strain>
        <strain evidence="2 4">H33</strain>
    </source>
</reference>
<keyword evidence="1" id="KW-0732">Signal</keyword>
<evidence type="ECO:0000313" key="2">
    <source>
        <dbReference type="EMBL" id="MDQ5767935.1"/>
    </source>
</evidence>
<evidence type="ECO:0000256" key="1">
    <source>
        <dbReference type="SAM" id="SignalP"/>
    </source>
</evidence>
<organism evidence="3">
    <name type="scientific">Thiothrix subterranea</name>
    <dbReference type="NCBI Taxonomy" id="2735563"/>
    <lineage>
        <taxon>Bacteria</taxon>
        <taxon>Pseudomonadati</taxon>
        <taxon>Pseudomonadota</taxon>
        <taxon>Gammaproteobacteria</taxon>
        <taxon>Thiotrichales</taxon>
        <taxon>Thiotrichaceae</taxon>
        <taxon>Thiothrix</taxon>
    </lineage>
</organism>